<dbReference type="STRING" id="4536.A0A0E0H9L3"/>
<dbReference type="Gramene" id="ONIVA05G03660.1">
    <property type="protein sequence ID" value="ONIVA05G03660.1"/>
    <property type="gene ID" value="ONIVA05G03660"/>
</dbReference>
<dbReference type="eggNOG" id="ENOG502RXFW">
    <property type="taxonomic scope" value="Eukaryota"/>
</dbReference>
<evidence type="ECO:0000313" key="8">
    <source>
        <dbReference type="Proteomes" id="UP000006591"/>
    </source>
</evidence>
<dbReference type="InterPro" id="IPR038297">
    <property type="entry name" value="CcmH/CycL/NrfF/Ccl2_sf"/>
</dbReference>
<name>A0A0E0H9L3_ORYNI</name>
<keyword evidence="5" id="KW-0999">Mitochondrion inner membrane</keyword>
<dbReference type="Gramene" id="ONIVA05G03660.2">
    <property type="protein sequence ID" value="ONIVA05G03660.2"/>
    <property type="gene ID" value="ONIVA05G03660"/>
</dbReference>
<keyword evidence="5" id="KW-0496">Mitochondrion</keyword>
<keyword evidence="4 5" id="KW-0408">Iron</keyword>
<comment type="subcellular location">
    <subcellularLocation>
        <location evidence="5">Mitochondrion inner membrane</location>
    </subcellularLocation>
</comment>
<dbReference type="PANTHER" id="PTHR47601:SF1">
    <property type="entry name" value="CYTOCHROME C-TYPE BIOGENESIS CCMH-LIKE MITOCHONDRIAL PROTEIN"/>
    <property type="match status" value="1"/>
</dbReference>
<dbReference type="PANTHER" id="PTHR47601">
    <property type="match status" value="1"/>
</dbReference>
<dbReference type="OMA" id="AGIWAYN"/>
<dbReference type="HOGENOM" id="CLU_1263303_0_0_1"/>
<proteinExistence type="inferred from homology"/>
<feature type="domain" description="CcmH/CycL/Ccl2/NrfF N-terminal" evidence="6">
    <location>
        <begin position="10"/>
        <end position="116"/>
    </location>
</feature>
<dbReference type="GO" id="GO:0046872">
    <property type="term" value="F:metal ion binding"/>
    <property type="evidence" value="ECO:0007669"/>
    <property type="project" value="UniProtKB-KW"/>
</dbReference>
<evidence type="ECO:0000256" key="4">
    <source>
        <dbReference type="ARBA" id="ARBA00023004"/>
    </source>
</evidence>
<dbReference type="GO" id="GO:0009793">
    <property type="term" value="P:embryo development ending in seed dormancy"/>
    <property type="evidence" value="ECO:0007669"/>
    <property type="project" value="EnsemblPlants"/>
</dbReference>
<keyword evidence="8" id="KW-1185">Reference proteome</keyword>
<feature type="transmembrane region" description="Helical" evidence="5">
    <location>
        <begin position="85"/>
        <end position="104"/>
    </location>
</feature>
<organism evidence="7">
    <name type="scientific">Oryza nivara</name>
    <name type="common">Indian wild rice</name>
    <name type="synonym">Oryza sativa f. spontanea</name>
    <dbReference type="NCBI Taxonomy" id="4536"/>
    <lineage>
        <taxon>Eukaryota</taxon>
        <taxon>Viridiplantae</taxon>
        <taxon>Streptophyta</taxon>
        <taxon>Embryophyta</taxon>
        <taxon>Tracheophyta</taxon>
        <taxon>Spermatophyta</taxon>
        <taxon>Magnoliopsida</taxon>
        <taxon>Liliopsida</taxon>
        <taxon>Poales</taxon>
        <taxon>Poaceae</taxon>
        <taxon>BOP clade</taxon>
        <taxon>Oryzoideae</taxon>
        <taxon>Oryzeae</taxon>
        <taxon>Oryzinae</taxon>
        <taxon>Oryza</taxon>
    </lineage>
</organism>
<dbReference type="GO" id="GO:0032991">
    <property type="term" value="C:protein-containing complex"/>
    <property type="evidence" value="ECO:0007669"/>
    <property type="project" value="EnsemblPlants"/>
</dbReference>
<dbReference type="GO" id="GO:0016491">
    <property type="term" value="F:oxidoreductase activity"/>
    <property type="evidence" value="ECO:0007669"/>
    <property type="project" value="EnsemblPlants"/>
</dbReference>
<keyword evidence="5" id="KW-0812">Transmembrane</keyword>
<keyword evidence="5" id="KW-0472">Membrane</keyword>
<dbReference type="AlphaFoldDB" id="A0A0E0H9L3"/>
<evidence type="ECO:0000256" key="3">
    <source>
        <dbReference type="ARBA" id="ARBA00022723"/>
    </source>
</evidence>
<dbReference type="EnsemblPlants" id="ONIVA05G03660.1">
    <property type="protein sequence ID" value="ONIVA05G03660.1"/>
    <property type="gene ID" value="ONIVA05G03660"/>
</dbReference>
<evidence type="ECO:0000256" key="5">
    <source>
        <dbReference type="RuleBase" id="RU364112"/>
    </source>
</evidence>
<keyword evidence="3 5" id="KW-0479">Metal-binding</keyword>
<dbReference type="Pfam" id="PF03918">
    <property type="entry name" value="CcmH"/>
    <property type="match status" value="1"/>
</dbReference>
<accession>A0A0E0H9L3</accession>
<dbReference type="EnsemblPlants" id="ONIVA05G03660.2">
    <property type="protein sequence ID" value="ONIVA05G03660.2"/>
    <property type="gene ID" value="ONIVA05G03660"/>
</dbReference>
<keyword evidence="2 5" id="KW-0349">Heme</keyword>
<dbReference type="InterPro" id="IPR005616">
    <property type="entry name" value="CcmH/CycL/Ccl2/NrfF_N"/>
</dbReference>
<dbReference type="Proteomes" id="UP000006591">
    <property type="component" value="Chromosome 5"/>
</dbReference>
<dbReference type="GO" id="GO:0005743">
    <property type="term" value="C:mitochondrial inner membrane"/>
    <property type="evidence" value="ECO:0007669"/>
    <property type="project" value="UniProtKB-SubCell"/>
</dbReference>
<evidence type="ECO:0000313" key="7">
    <source>
        <dbReference type="EnsemblPlants" id="ONIVA05G03660.2"/>
    </source>
</evidence>
<evidence type="ECO:0000256" key="1">
    <source>
        <dbReference type="ARBA" id="ARBA00010342"/>
    </source>
</evidence>
<protein>
    <recommendedName>
        <fullName evidence="5">Cytochrome c-type biogenesis protein</fullName>
    </recommendedName>
</protein>
<dbReference type="CDD" id="cd16378">
    <property type="entry name" value="CcmH_N"/>
    <property type="match status" value="1"/>
</dbReference>
<evidence type="ECO:0000259" key="6">
    <source>
        <dbReference type="Pfam" id="PF03918"/>
    </source>
</evidence>
<comment type="similarity">
    <text evidence="1 5">Belongs to the CcmH/CycL/Ccl2/NrfF family.</text>
</comment>
<keyword evidence="5" id="KW-1133">Transmembrane helix</keyword>
<reference evidence="7" key="1">
    <citation type="submission" date="2015-04" db="UniProtKB">
        <authorList>
            <consortium name="EnsemblPlants"/>
        </authorList>
    </citation>
    <scope>IDENTIFICATION</scope>
    <source>
        <strain evidence="7">SL10</strain>
    </source>
</reference>
<sequence length="219" mass="23837">MATEEDVKQRQIIESRARNISHNVRCTECGSQSIEDSQADIAILLRKLIRDEIKSGKSDKEIYKKLQADYGETILYTPKFDLQTAAIWLSPVIVGGVAAGVWAYQKHRQRTNVHIMALNLVRGVPLTPREKETMLDVLTPPPPANKCFTLPLALAASIDELDAPADVLAAPHYDGEWKHGSGVATRAHGGSGTAVAASFSHHGRRGMIHGRNPASPCAT</sequence>
<evidence type="ECO:0000256" key="2">
    <source>
        <dbReference type="ARBA" id="ARBA00022617"/>
    </source>
</evidence>
<reference evidence="7" key="2">
    <citation type="submission" date="2018-04" db="EMBL/GenBank/DDBJ databases">
        <title>OnivRS2 (Oryza nivara Reference Sequence Version 2).</title>
        <authorList>
            <person name="Zhang J."/>
            <person name="Kudrna D."/>
            <person name="Lee S."/>
            <person name="Talag J."/>
            <person name="Rajasekar S."/>
            <person name="Welchert J."/>
            <person name="Hsing Y.-I."/>
            <person name="Wing R.A."/>
        </authorList>
    </citation>
    <scope>NUCLEOTIDE SEQUENCE [LARGE SCALE GENOMIC DNA]</scope>
    <source>
        <strain evidence="7">SL10</strain>
    </source>
</reference>
<dbReference type="Gene3D" id="1.10.8.640">
    <property type="entry name" value="Cytochrome C biogenesis protein"/>
    <property type="match status" value="1"/>
</dbReference>